<dbReference type="AlphaFoldDB" id="W4LKW7"/>
<keyword evidence="3" id="KW-1185">Reference proteome</keyword>
<dbReference type="HOGENOM" id="CLU_018532_0_0_7"/>
<dbReference type="Gene3D" id="3.30.450.40">
    <property type="match status" value="1"/>
</dbReference>
<evidence type="ECO:0000313" key="3">
    <source>
        <dbReference type="Proteomes" id="UP000019141"/>
    </source>
</evidence>
<gene>
    <name evidence="2" type="ORF">ETSY1_19100</name>
</gene>
<protein>
    <recommendedName>
        <fullName evidence="1">GAF domain-containing protein</fullName>
    </recommendedName>
</protein>
<organism evidence="2 3">
    <name type="scientific">Entotheonella factor</name>
    <dbReference type="NCBI Taxonomy" id="1429438"/>
    <lineage>
        <taxon>Bacteria</taxon>
        <taxon>Pseudomonadati</taxon>
        <taxon>Nitrospinota/Tectimicrobiota group</taxon>
        <taxon>Candidatus Tectimicrobiota</taxon>
        <taxon>Candidatus Entotheonellia</taxon>
        <taxon>Candidatus Entotheonellales</taxon>
        <taxon>Candidatus Entotheonellaceae</taxon>
        <taxon>Candidatus Entotheonella</taxon>
    </lineage>
</organism>
<dbReference type="InterPro" id="IPR003018">
    <property type="entry name" value="GAF"/>
</dbReference>
<proteinExistence type="predicted"/>
<feature type="domain" description="GAF" evidence="1">
    <location>
        <begin position="330"/>
        <end position="396"/>
    </location>
</feature>
<dbReference type="InterPro" id="IPR029016">
    <property type="entry name" value="GAF-like_dom_sf"/>
</dbReference>
<dbReference type="Pfam" id="PF01590">
    <property type="entry name" value="GAF"/>
    <property type="match status" value="1"/>
</dbReference>
<evidence type="ECO:0000259" key="1">
    <source>
        <dbReference type="Pfam" id="PF01590"/>
    </source>
</evidence>
<comment type="caution">
    <text evidence="2">The sequence shown here is derived from an EMBL/GenBank/DDBJ whole genome shotgun (WGS) entry which is preliminary data.</text>
</comment>
<reference evidence="2 3" key="1">
    <citation type="journal article" date="2014" name="Nature">
        <title>An environmental bacterial taxon with a large and distinct metabolic repertoire.</title>
        <authorList>
            <person name="Wilson M.C."/>
            <person name="Mori T."/>
            <person name="Ruckert C."/>
            <person name="Uria A.R."/>
            <person name="Helf M.J."/>
            <person name="Takada K."/>
            <person name="Gernert C."/>
            <person name="Steffens U.A."/>
            <person name="Heycke N."/>
            <person name="Schmitt S."/>
            <person name="Rinke C."/>
            <person name="Helfrich E.J."/>
            <person name="Brachmann A.O."/>
            <person name="Gurgui C."/>
            <person name="Wakimoto T."/>
            <person name="Kracht M."/>
            <person name="Crusemann M."/>
            <person name="Hentschel U."/>
            <person name="Abe I."/>
            <person name="Matsunaga S."/>
            <person name="Kalinowski J."/>
            <person name="Takeyama H."/>
            <person name="Piel J."/>
        </authorList>
    </citation>
    <scope>NUCLEOTIDE SEQUENCE [LARGE SCALE GENOMIC DNA]</scope>
    <source>
        <strain evidence="3">TSY1</strain>
    </source>
</reference>
<sequence>MPQQDMHQHCILSYEKRYTFDVQAEQFPFACELSLAPLITFWQQSIPDGHPMQAAMQAQTDAVFDQAPVLLEPIADLAALEPHQDLIDILMTMAFPRASWEEIYAAALVPFQLQTFYTSPRFQQMFTGDDGRMQGRINVDGQTVDHVKMLHAYAYILQHFYDIPLEFDYPLIFTAIDPDTGLDRHFRIDFDARFVTVKTLGPVPSLSEADKQHLLGHLADPHELMALLPPERFAFEGFAIINAVDVTDQEVISSLKRDLIEKESIISNDRFYGLQQRLQTLFRKPDLFFELGALQGDQVLALNCSRQIEYSCIYADSEHHCINEFEGSVYSRACRAGEVLVVDDLTTYPHRTNIEDKLMDKGLRSFVVAPLHYQDSLIGVLSIGSPRPGDLHALNIMKLRDVLPLFAVSIHRSLEEFNTRLQAIIKEQCTAIHPSVEWRFRQAALHWTEQRFSKGVSEMEPIVFDHVYPLYGVSDIRSSSRQRNAGIQADLLEHLQLAQDILCLGHGHKPLPILDHMAHHIGKWKSHIASDFGAGDELSVIDFMRRDVEPLFETLGQFNSEIAGKIDAYRAAIDPQLGTIYRRRRDFEESVMYINEVLSSYLDIEQEKAQAMFPHYFEKHKSDGVEYGIYIGASMVENGQFDLLYLHNLRLWQLMVMCGIVRLGEQTRSQLKVPLELAHLILLQQTPLSVRFRLDEKRFDIDGAYNMRYEIIKKRIDKAMIKDRDERLTQPRKIAIVYSQPREAQEYWEYIDYLQALGYITGDVERLELEDLEGAQGLKALRITVALDDQVPEVAVSMDAIAEAMDAMPHGTVPVS</sequence>
<evidence type="ECO:0000313" key="2">
    <source>
        <dbReference type="EMBL" id="ETW98330.1"/>
    </source>
</evidence>
<accession>W4LKW7</accession>
<dbReference type="EMBL" id="AZHW01000564">
    <property type="protein sequence ID" value="ETW98330.1"/>
    <property type="molecule type" value="Genomic_DNA"/>
</dbReference>
<dbReference type="Proteomes" id="UP000019141">
    <property type="component" value="Unassembled WGS sequence"/>
</dbReference>
<name>W4LKW7_ENTF1</name>
<dbReference type="SUPFAM" id="SSF55781">
    <property type="entry name" value="GAF domain-like"/>
    <property type="match status" value="1"/>
</dbReference>